<dbReference type="RefSeq" id="WP_212522262.1">
    <property type="nucleotide sequence ID" value="NZ_JAGSOH010000189.1"/>
</dbReference>
<keyword evidence="2" id="KW-1185">Reference proteome</keyword>
<gene>
    <name evidence="1" type="ORF">KDK95_32875</name>
</gene>
<reference evidence="1" key="1">
    <citation type="submission" date="2021-04" db="EMBL/GenBank/DDBJ databases">
        <title>Genome based classification of Actinospica acidithermotolerans sp. nov., an actinobacterium isolated from an Indonesian hot spring.</title>
        <authorList>
            <person name="Kusuma A.B."/>
            <person name="Putra K.E."/>
            <person name="Nafisah S."/>
            <person name="Loh J."/>
            <person name="Nouioui I."/>
            <person name="Goodfellow M."/>
        </authorList>
    </citation>
    <scope>NUCLEOTIDE SEQUENCE</scope>
    <source>
        <strain evidence="1">MGRD01-02</strain>
    </source>
</reference>
<dbReference type="Proteomes" id="UP000676325">
    <property type="component" value="Unassembled WGS sequence"/>
</dbReference>
<evidence type="ECO:0008006" key="3">
    <source>
        <dbReference type="Google" id="ProtNLM"/>
    </source>
</evidence>
<organism evidence="1 2">
    <name type="scientific">Actinospica acidithermotolerans</name>
    <dbReference type="NCBI Taxonomy" id="2828514"/>
    <lineage>
        <taxon>Bacteria</taxon>
        <taxon>Bacillati</taxon>
        <taxon>Actinomycetota</taxon>
        <taxon>Actinomycetes</taxon>
        <taxon>Catenulisporales</taxon>
        <taxon>Actinospicaceae</taxon>
        <taxon>Actinospica</taxon>
    </lineage>
</organism>
<dbReference type="AlphaFoldDB" id="A0A941IQ79"/>
<name>A0A941IQ79_9ACTN</name>
<accession>A0A941IQ79</accession>
<proteinExistence type="predicted"/>
<evidence type="ECO:0000313" key="1">
    <source>
        <dbReference type="EMBL" id="MBR7831146.1"/>
    </source>
</evidence>
<protein>
    <recommendedName>
        <fullName evidence="3">Secreted protein</fullName>
    </recommendedName>
</protein>
<sequence length="82" mass="8732">MIKRVFWVALGATVGVVAVNRAAKAARKLAPGHLADSAGAVPGRIAAAWQDFAEDVRSAAAEREFELYRTLAADASEHEKRA</sequence>
<evidence type="ECO:0000313" key="2">
    <source>
        <dbReference type="Proteomes" id="UP000676325"/>
    </source>
</evidence>
<dbReference type="EMBL" id="JAGSOH010000189">
    <property type="protein sequence ID" value="MBR7831146.1"/>
    <property type="molecule type" value="Genomic_DNA"/>
</dbReference>
<comment type="caution">
    <text evidence="1">The sequence shown here is derived from an EMBL/GenBank/DDBJ whole genome shotgun (WGS) entry which is preliminary data.</text>
</comment>